<name>A0A392QD92_9FABA</name>
<comment type="caution">
    <text evidence="1">The sequence shown here is derived from an EMBL/GenBank/DDBJ whole genome shotgun (WGS) entry which is preliminary data.</text>
</comment>
<sequence>IFGSWCNAHMHVAQCAVQAIGRFSFLLSAQRAAGAGATCSVALFFCFPSGVGATRELGLRNAQCIWSGLTFDDFYTRAYFAQFFA</sequence>
<dbReference type="Proteomes" id="UP000265520">
    <property type="component" value="Unassembled WGS sequence"/>
</dbReference>
<feature type="non-terminal residue" evidence="1">
    <location>
        <position position="1"/>
    </location>
</feature>
<evidence type="ECO:0000313" key="1">
    <source>
        <dbReference type="EMBL" id="MCI22124.1"/>
    </source>
</evidence>
<evidence type="ECO:0000313" key="2">
    <source>
        <dbReference type="Proteomes" id="UP000265520"/>
    </source>
</evidence>
<proteinExistence type="predicted"/>
<dbReference type="EMBL" id="LXQA010128756">
    <property type="protein sequence ID" value="MCI22124.1"/>
    <property type="molecule type" value="Genomic_DNA"/>
</dbReference>
<dbReference type="AlphaFoldDB" id="A0A392QD92"/>
<organism evidence="1 2">
    <name type="scientific">Trifolium medium</name>
    <dbReference type="NCBI Taxonomy" id="97028"/>
    <lineage>
        <taxon>Eukaryota</taxon>
        <taxon>Viridiplantae</taxon>
        <taxon>Streptophyta</taxon>
        <taxon>Embryophyta</taxon>
        <taxon>Tracheophyta</taxon>
        <taxon>Spermatophyta</taxon>
        <taxon>Magnoliopsida</taxon>
        <taxon>eudicotyledons</taxon>
        <taxon>Gunneridae</taxon>
        <taxon>Pentapetalae</taxon>
        <taxon>rosids</taxon>
        <taxon>fabids</taxon>
        <taxon>Fabales</taxon>
        <taxon>Fabaceae</taxon>
        <taxon>Papilionoideae</taxon>
        <taxon>50 kb inversion clade</taxon>
        <taxon>NPAAA clade</taxon>
        <taxon>Hologalegina</taxon>
        <taxon>IRL clade</taxon>
        <taxon>Trifolieae</taxon>
        <taxon>Trifolium</taxon>
    </lineage>
</organism>
<protein>
    <submittedName>
        <fullName evidence="1">Uncharacterized protein</fullName>
    </submittedName>
</protein>
<reference evidence="1 2" key="1">
    <citation type="journal article" date="2018" name="Front. Plant Sci.">
        <title>Red Clover (Trifolium pratense) and Zigzag Clover (T. medium) - A Picture of Genomic Similarities and Differences.</title>
        <authorList>
            <person name="Dluhosova J."/>
            <person name="Istvanek J."/>
            <person name="Nedelnik J."/>
            <person name="Repkova J."/>
        </authorList>
    </citation>
    <scope>NUCLEOTIDE SEQUENCE [LARGE SCALE GENOMIC DNA]</scope>
    <source>
        <strain evidence="2">cv. 10/8</strain>
        <tissue evidence="1">Leaf</tissue>
    </source>
</reference>
<keyword evidence="2" id="KW-1185">Reference proteome</keyword>
<accession>A0A392QD92</accession>